<dbReference type="PANTHER" id="PTHR38886:SF1">
    <property type="entry name" value="NACHT-NTPASE AND P-LOOP NTPASES N-TERMINAL DOMAIN-CONTAINING PROTEIN"/>
    <property type="match status" value="1"/>
</dbReference>
<dbReference type="AlphaFoldDB" id="A0A9P4I5Z9"/>
<dbReference type="InterPro" id="IPR031348">
    <property type="entry name" value="PigL_N"/>
</dbReference>
<proteinExistence type="predicted"/>
<dbReference type="Pfam" id="PF22893">
    <property type="entry name" value="ULD_2"/>
    <property type="match status" value="1"/>
</dbReference>
<evidence type="ECO:0000313" key="4">
    <source>
        <dbReference type="Proteomes" id="UP000799772"/>
    </source>
</evidence>
<evidence type="ECO:0000259" key="1">
    <source>
        <dbReference type="Pfam" id="PF17111"/>
    </source>
</evidence>
<protein>
    <recommendedName>
        <fullName evidence="5">Fungal N-terminal domain-containing protein</fullName>
    </recommendedName>
</protein>
<dbReference type="InterPro" id="IPR054464">
    <property type="entry name" value="ULD_fung"/>
</dbReference>
<evidence type="ECO:0000313" key="3">
    <source>
        <dbReference type="EMBL" id="KAF2092431.1"/>
    </source>
</evidence>
<feature type="domain" description="Ubiquitin-like" evidence="2">
    <location>
        <begin position="244"/>
        <end position="325"/>
    </location>
</feature>
<evidence type="ECO:0008006" key="5">
    <source>
        <dbReference type="Google" id="ProtNLM"/>
    </source>
</evidence>
<dbReference type="PANTHER" id="PTHR38886">
    <property type="entry name" value="SESA DOMAIN-CONTAINING PROTEIN"/>
    <property type="match status" value="1"/>
</dbReference>
<sequence length="357" mass="39655">MSVAFGSVGDIISVCLLAKQLVDTLDASRGSSAEFQNLIIELRSLERSLLETEAFFRAHKDDQKLAAIGEESSRVVAACQKSIETFSNRVKKYEAALKKDSSSNLVKGAVMKVRWQISEKESISKFRAEVTGHCNAIGMLLATANLTVSSNLLDSFEQVSEQASTEQQSTLQQLQRQSEQFNQFSASVSETLNNLVNRFGWFNQFGTIIKTLIQKSLFVNFATYRAVVTLQNSLPSRLERSLIQEPFILEDAIGRIAPVHLQFINSWDAFEAVIDARFKGIQGHRKVMDKEYTLQDHTSGIEVSRKRPWEGAFLPGGRIDMSFVFGDDLPAAAKESGASCPNCHTASDGATDLEIRW</sequence>
<dbReference type="Proteomes" id="UP000799772">
    <property type="component" value="Unassembled WGS sequence"/>
</dbReference>
<reference evidence="3" key="1">
    <citation type="journal article" date="2020" name="Stud. Mycol.">
        <title>101 Dothideomycetes genomes: a test case for predicting lifestyles and emergence of pathogens.</title>
        <authorList>
            <person name="Haridas S."/>
            <person name="Albert R."/>
            <person name="Binder M."/>
            <person name="Bloem J."/>
            <person name="Labutti K."/>
            <person name="Salamov A."/>
            <person name="Andreopoulos B."/>
            <person name="Baker S."/>
            <person name="Barry K."/>
            <person name="Bills G."/>
            <person name="Bluhm B."/>
            <person name="Cannon C."/>
            <person name="Castanera R."/>
            <person name="Culley D."/>
            <person name="Daum C."/>
            <person name="Ezra D."/>
            <person name="Gonzalez J."/>
            <person name="Henrissat B."/>
            <person name="Kuo A."/>
            <person name="Liang C."/>
            <person name="Lipzen A."/>
            <person name="Lutzoni F."/>
            <person name="Magnuson J."/>
            <person name="Mondo S."/>
            <person name="Nolan M."/>
            <person name="Ohm R."/>
            <person name="Pangilinan J."/>
            <person name="Park H.-J."/>
            <person name="Ramirez L."/>
            <person name="Alfaro M."/>
            <person name="Sun H."/>
            <person name="Tritt A."/>
            <person name="Yoshinaga Y."/>
            <person name="Zwiers L.-H."/>
            <person name="Turgeon B."/>
            <person name="Goodwin S."/>
            <person name="Spatafora J."/>
            <person name="Crous P."/>
            <person name="Grigoriev I."/>
        </authorList>
    </citation>
    <scope>NUCLEOTIDE SEQUENCE</scope>
    <source>
        <strain evidence="3">CBS 133067</strain>
    </source>
</reference>
<name>A0A9P4I5Z9_9PEZI</name>
<dbReference type="Pfam" id="PF17111">
    <property type="entry name" value="PigL_N"/>
    <property type="match status" value="1"/>
</dbReference>
<keyword evidence="4" id="KW-1185">Reference proteome</keyword>
<accession>A0A9P4I5Z9</accession>
<evidence type="ECO:0000259" key="2">
    <source>
        <dbReference type="Pfam" id="PF22893"/>
    </source>
</evidence>
<dbReference type="OrthoDB" id="3045089at2759"/>
<comment type="caution">
    <text evidence="3">The sequence shown here is derived from an EMBL/GenBank/DDBJ whole genome shotgun (WGS) entry which is preliminary data.</text>
</comment>
<dbReference type="EMBL" id="ML978146">
    <property type="protein sequence ID" value="KAF2092431.1"/>
    <property type="molecule type" value="Genomic_DNA"/>
</dbReference>
<gene>
    <name evidence="3" type="ORF">NA57DRAFT_50298</name>
</gene>
<feature type="domain" description="Azaphilone pigments biosynthesis cluster protein L N-terminal" evidence="1">
    <location>
        <begin position="18"/>
        <end position="191"/>
    </location>
</feature>
<organism evidence="3 4">
    <name type="scientific">Rhizodiscina lignyota</name>
    <dbReference type="NCBI Taxonomy" id="1504668"/>
    <lineage>
        <taxon>Eukaryota</taxon>
        <taxon>Fungi</taxon>
        <taxon>Dikarya</taxon>
        <taxon>Ascomycota</taxon>
        <taxon>Pezizomycotina</taxon>
        <taxon>Dothideomycetes</taxon>
        <taxon>Pleosporomycetidae</taxon>
        <taxon>Aulographales</taxon>
        <taxon>Rhizodiscinaceae</taxon>
        <taxon>Rhizodiscina</taxon>
    </lineage>
</organism>